<dbReference type="InterPro" id="IPR051314">
    <property type="entry name" value="AAA_ATPase_RarA/MGS1/WRNIP1"/>
</dbReference>
<protein>
    <recommendedName>
        <fullName evidence="2">MgsA AAA+ ATPase C-terminal domain-containing protein</fullName>
    </recommendedName>
</protein>
<feature type="domain" description="MgsA AAA+ ATPase C-terminal" evidence="2">
    <location>
        <begin position="32"/>
        <end position="149"/>
    </location>
</feature>
<dbReference type="EMBL" id="JADQDQ010000013">
    <property type="protein sequence ID" value="MBF9239461.1"/>
    <property type="molecule type" value="Genomic_DNA"/>
</dbReference>
<gene>
    <name evidence="3" type="ORF">I2I05_18860</name>
</gene>
<reference evidence="3 4" key="1">
    <citation type="submission" date="2020-11" db="EMBL/GenBank/DDBJ databases">
        <authorList>
            <person name="Kim M.K."/>
        </authorList>
    </citation>
    <scope>NUCLEOTIDE SEQUENCE [LARGE SCALE GENOMIC DNA]</scope>
    <source>
        <strain evidence="3 4">BT683</strain>
    </source>
</reference>
<dbReference type="SUPFAM" id="SSF48019">
    <property type="entry name" value="post-AAA+ oligomerization domain-like"/>
    <property type="match status" value="1"/>
</dbReference>
<evidence type="ECO:0000313" key="3">
    <source>
        <dbReference type="EMBL" id="MBF9239461.1"/>
    </source>
</evidence>
<evidence type="ECO:0000259" key="2">
    <source>
        <dbReference type="Pfam" id="PF12002"/>
    </source>
</evidence>
<dbReference type="Gene3D" id="1.20.272.10">
    <property type="match status" value="1"/>
</dbReference>
<keyword evidence="4" id="KW-1185">Reference proteome</keyword>
<dbReference type="InterPro" id="IPR008921">
    <property type="entry name" value="DNA_pol3_clamp-load_cplx_C"/>
</dbReference>
<accession>A0ABS0IM66</accession>
<dbReference type="Pfam" id="PF12002">
    <property type="entry name" value="MgsA_C"/>
    <property type="match status" value="1"/>
</dbReference>
<sequence length="213" mass="24563">MSKYDLRTKKGYDFFEVSSALQKCIRRGMEEEAMYWAVELFNSNYVEYIWKRLRIMASEDVGLAVPGIVAEVQALYQHHKLQATKKEDKNQPERLFLTHAVLMLCRAPKSRVIDHALLYHWMRHEHVHHEIPDWALDKHNERGRRLGRGWRHFFFTGTLLADSGSVPGEHEYKQLAMDAVGSPAPSLFPTEPQPEVPAPSNVLSLFPEPDAQG</sequence>
<dbReference type="RefSeq" id="WP_196283813.1">
    <property type="nucleotide sequence ID" value="NZ_JADQDQ010000013.1"/>
</dbReference>
<evidence type="ECO:0000256" key="1">
    <source>
        <dbReference type="SAM" id="MobiDB-lite"/>
    </source>
</evidence>
<dbReference type="Proteomes" id="UP000597617">
    <property type="component" value="Unassembled WGS sequence"/>
</dbReference>
<evidence type="ECO:0000313" key="4">
    <source>
        <dbReference type="Proteomes" id="UP000597617"/>
    </source>
</evidence>
<dbReference type="PANTHER" id="PTHR13779">
    <property type="entry name" value="WERNER HELICASE-INTERACTING PROTEIN 1 FAMILY MEMBER"/>
    <property type="match status" value="1"/>
</dbReference>
<dbReference type="PANTHER" id="PTHR13779:SF7">
    <property type="entry name" value="ATPASE WRNIP1"/>
    <property type="match status" value="1"/>
</dbReference>
<proteinExistence type="predicted"/>
<dbReference type="InterPro" id="IPR021886">
    <property type="entry name" value="MgsA_C"/>
</dbReference>
<comment type="caution">
    <text evidence="3">The sequence shown here is derived from an EMBL/GenBank/DDBJ whole genome shotgun (WGS) entry which is preliminary data.</text>
</comment>
<organism evidence="3 4">
    <name type="scientific">Hymenobacter jeongseonensis</name>
    <dbReference type="NCBI Taxonomy" id="2791027"/>
    <lineage>
        <taxon>Bacteria</taxon>
        <taxon>Pseudomonadati</taxon>
        <taxon>Bacteroidota</taxon>
        <taxon>Cytophagia</taxon>
        <taxon>Cytophagales</taxon>
        <taxon>Hymenobacteraceae</taxon>
        <taxon>Hymenobacter</taxon>
    </lineage>
</organism>
<feature type="region of interest" description="Disordered" evidence="1">
    <location>
        <begin position="181"/>
        <end position="213"/>
    </location>
</feature>
<name>A0ABS0IM66_9BACT</name>